<protein>
    <submittedName>
        <fullName evidence="1">DUF1819 family protein</fullName>
    </submittedName>
</protein>
<name>A0A7C4ESF7_9BACT</name>
<reference evidence="1" key="1">
    <citation type="journal article" date="2020" name="mSystems">
        <title>Genome- and Community-Level Interaction Insights into Carbon Utilization and Element Cycling Functions of Hydrothermarchaeota in Hydrothermal Sediment.</title>
        <authorList>
            <person name="Zhou Z."/>
            <person name="Liu Y."/>
            <person name="Xu W."/>
            <person name="Pan J."/>
            <person name="Luo Z.H."/>
            <person name="Li M."/>
        </authorList>
    </citation>
    <scope>NUCLEOTIDE SEQUENCE [LARGE SCALE GENOMIC DNA]</scope>
    <source>
        <strain evidence="1">SpSt-769</strain>
    </source>
</reference>
<dbReference type="InterPro" id="IPR014948">
    <property type="entry name" value="BrxA"/>
</dbReference>
<organism evidence="1">
    <name type="scientific">Desulfomonile tiedjei</name>
    <dbReference type="NCBI Taxonomy" id="2358"/>
    <lineage>
        <taxon>Bacteria</taxon>
        <taxon>Pseudomonadati</taxon>
        <taxon>Thermodesulfobacteriota</taxon>
        <taxon>Desulfomonilia</taxon>
        <taxon>Desulfomonilales</taxon>
        <taxon>Desulfomonilaceae</taxon>
        <taxon>Desulfomonile</taxon>
    </lineage>
</organism>
<dbReference type="Gene3D" id="1.10.3540.10">
    <property type="entry name" value="uncharacterized protein from magnetospirillum magneticum domain"/>
    <property type="match status" value="1"/>
</dbReference>
<proteinExistence type="predicted"/>
<sequence>MSGEKCYTVAIIKGAALLEETRTLLYHWRFGEPPEDFARRVEREGILGKATARRVRDTVRQVFIPRYLKPNDRAARVLKIALESNLQPEVFKELVLLYSARNDILLRDFIVNEFWPTVRRGKLFIDVSTVLSFLSQALVDGKMEKPWSNQVSKRVANGLLCFLTEVGFARAPAKGRRELVNYRMSDEGICILARILKEEGVSDSGIVDHEDWNLFGMERGGLLFRFHLIGEEMGLLVQQAGSVVSFNWRANSVEHLINMLSKNRQRQRLSY</sequence>
<dbReference type="InterPro" id="IPR023137">
    <property type="entry name" value="BrxA_sf"/>
</dbReference>
<dbReference type="AlphaFoldDB" id="A0A7C4ESF7"/>
<gene>
    <name evidence="1" type="ORF">ENV54_02195</name>
</gene>
<dbReference type="Pfam" id="PF08849">
    <property type="entry name" value="BrxA"/>
    <property type="match status" value="1"/>
</dbReference>
<accession>A0A7C4ESF7</accession>
<dbReference type="EMBL" id="DTGT01000068">
    <property type="protein sequence ID" value="HGH60091.1"/>
    <property type="molecule type" value="Genomic_DNA"/>
</dbReference>
<comment type="caution">
    <text evidence="1">The sequence shown here is derived from an EMBL/GenBank/DDBJ whole genome shotgun (WGS) entry which is preliminary data.</text>
</comment>
<evidence type="ECO:0000313" key="1">
    <source>
        <dbReference type="EMBL" id="HGH60091.1"/>
    </source>
</evidence>